<feature type="compositionally biased region" description="Polar residues" evidence="5">
    <location>
        <begin position="1217"/>
        <end position="1240"/>
    </location>
</feature>
<feature type="compositionally biased region" description="Low complexity" evidence="5">
    <location>
        <begin position="13"/>
        <end position="27"/>
    </location>
</feature>
<evidence type="ECO:0000256" key="4">
    <source>
        <dbReference type="ARBA" id="ARBA00022737"/>
    </source>
</evidence>
<dbReference type="OMA" id="VWELPEV"/>
<name>U5HGX5_USTV1</name>
<reference evidence="8" key="1">
    <citation type="submission" date="2010-11" db="EMBL/GenBank/DDBJ databases">
        <title>The genome sequence of Microbotryum violaceum strain p1A1 Lamole.</title>
        <authorList>
            <person name="Cuomo C."/>
            <person name="Perlin M."/>
            <person name="Young S.K."/>
            <person name="Zeng Q."/>
            <person name="Gargeya S."/>
            <person name="Alvarado L."/>
            <person name="Berlin A."/>
            <person name="Chapman S.B."/>
            <person name="Chen Z."/>
            <person name="Freedman E."/>
            <person name="Gellesch M."/>
            <person name="Goldberg J."/>
            <person name="Griggs A."/>
            <person name="Gujja S."/>
            <person name="Heilman E."/>
            <person name="Heiman D."/>
            <person name="Howarth C."/>
            <person name="Mehta T."/>
            <person name="Neiman D."/>
            <person name="Pearson M."/>
            <person name="Roberts A."/>
            <person name="Saif S."/>
            <person name="Shea T."/>
            <person name="Shenoy N."/>
            <person name="Sisk P."/>
            <person name="Stolte C."/>
            <person name="Sykes S."/>
            <person name="White J."/>
            <person name="Yandava C."/>
            <person name="Haas B."/>
            <person name="Nusbaum C."/>
            <person name="Birren B."/>
        </authorList>
    </citation>
    <scope>NUCLEOTIDE SEQUENCE [LARGE SCALE GENOMIC DNA]</scope>
    <source>
        <strain evidence="8">p1A1 Lamole</strain>
    </source>
</reference>
<feature type="region of interest" description="Disordered" evidence="5">
    <location>
        <begin position="1208"/>
        <end position="1268"/>
    </location>
</feature>
<sequence>MADASQLLSLLRAGGSPSTSQPAPSTSRLPSATTNTTARPESSTSTPAANPAAELERLFRSAFGTPHPSPASQVSHATSPAAATGVPVPQPHSQVQSTRQDDGVRRSASEDRILGSTSFQGHTGTDVAVATSPSSSPSVPLSGTTVCSTAAAPSTPPHRANNGSVSLLSLLQRMSSPSSTTNTAIPSPSSVVPASPTQRPGAMTAQPTSFPSPPPSSKMMTSLAATTTTAELQSAIIDPNSIFAKVWGNNKPWSLDVTPEEKDPISTSRPTAALTLEEVERAALQTKGPEQIISNGSTPQTRKSSSQNIVKEEKKQERAATPGSVPKFGAFVSPFDILAQAHAFELQHEKNEAVDPKTKVSIVTSEAEDLPTPRPASAAPPSVPSNSTHPASQEHINVSDKAGNDAEEGQALTATKAAPLDLLVKKYLSDSPSHAPKWAPRGLQLPPRRGSIAPPMAQHLTIDISAPNLDSLDSAALVETTPVVLFEVPYEWSPGRRSAITSHVFVWSTSKGRIRVVDRRSGAKILLKGHKSAIADLSIAPAPEADASRMITSIGVDGRLIVYSVPDSFSQDNAPTHKVLELEGSALVEGARFRSARFHPQFPTVPRLALVLGSSSVLIMHLERARMPDVSIESAVRTANCGEGLASVCFSPDGTAFAALTVGSEVTIRKTSAPEKILWSRSLTPADGAEATEIAFLTTSNGRPAGLVLAAREGSHLQLLSLSRGGHAPPDPNSIEFTLSAKVEEAQSCTNFAHLFYHQPSTTLFVSSSARGSLFAFRIGVDESESSRSAPDCDLFAHQSELMEPRVEHVAEIATAEPLIEISVDEAFSGARSSDTPSLSTLIAHPGGLHAVTFDFPGLAVGKGRGHDSDDDDEPYGGPGRRMSLEGSIRVESEVEVVVDVDEVSTSSPYSRLAAKLKLEDPIQEEPGSVAAEVPQVSSRDGPNGLEGDIPGWKATHNQVEDPVSNPSTPARGQKGAKQASVTPDVSRELRRVEDRITKAIQKEMQMQAHHAAEERVNDRAADVARQETLLKLVSSALSKKLDTTVREQMRAQVIPSMSKLVTASINEQVARGIEEAMSETLPRELRKLLSRLEMSNHIAQSVSAAIVPSISEAVERQLLSVVATGVIPGFNSSLASAVEGVMQSVRDTVLAEMTDVRKEIVQEQASAIVELETLVGDLKGEISELKTSLVRMEQLVLSLCNRSSASPVAAAPNCQPGASTSRRQASVSQAQPHPPTQQVVHAPIQRQPSSSSALSTFTHSQSSDGDYADEDYEELFTDALQPQHAPEFAELLSIIGSSSPATADRVFPPTSLPPRISPPVILSLAYQLAGRLSGQPGPFNAEARQYLLWVQKCLSAMDRKAEEVREFVPKVIETVIVCLHARADTIAASHDRRGLDEIRAVERLAHSQLRQFVG</sequence>
<feature type="compositionally biased region" description="Polar residues" evidence="5">
    <location>
        <begin position="161"/>
        <end position="185"/>
    </location>
</feature>
<proteinExistence type="predicted"/>
<evidence type="ECO:0000256" key="5">
    <source>
        <dbReference type="SAM" id="MobiDB-lite"/>
    </source>
</evidence>
<feature type="compositionally biased region" description="Polar residues" evidence="5">
    <location>
        <begin position="28"/>
        <end position="39"/>
    </location>
</feature>
<dbReference type="PANTHER" id="PTHR15598:SF5">
    <property type="entry name" value="ENHANCER OF MRNA-DECAPPING PROTEIN 4"/>
    <property type="match status" value="1"/>
</dbReference>
<evidence type="ECO:0000313" key="6">
    <source>
        <dbReference type="EMBL" id="KDE03167.1"/>
    </source>
</evidence>
<dbReference type="OrthoDB" id="21128at2759"/>
<keyword evidence="4" id="KW-0677">Repeat</keyword>
<comment type="subcellular location">
    <subcellularLocation>
        <location evidence="1">Cytoplasm</location>
    </subcellularLocation>
</comment>
<dbReference type="SUPFAM" id="SSF69322">
    <property type="entry name" value="Tricorn protease domain 2"/>
    <property type="match status" value="1"/>
</dbReference>
<dbReference type="GO" id="GO:0031087">
    <property type="term" value="P:deadenylation-independent decapping of nuclear-transcribed mRNA"/>
    <property type="evidence" value="ECO:0007669"/>
    <property type="project" value="InterPro"/>
</dbReference>
<feature type="region of interest" description="Disordered" evidence="5">
    <location>
        <begin position="284"/>
        <end position="325"/>
    </location>
</feature>
<evidence type="ECO:0008006" key="9">
    <source>
        <dbReference type="Google" id="ProtNLM"/>
    </source>
</evidence>
<feature type="region of interest" description="Disordered" evidence="5">
    <location>
        <begin position="924"/>
        <end position="990"/>
    </location>
</feature>
<feature type="compositionally biased region" description="Low complexity" evidence="5">
    <location>
        <begin position="129"/>
        <end position="146"/>
    </location>
</feature>
<dbReference type="EnsemblFungi" id="MVLG_06324T0">
    <property type="protein sequence ID" value="MVLG_06324T0"/>
    <property type="gene ID" value="MVLG_06324"/>
</dbReference>
<gene>
    <name evidence="6" type="ORF">MVLG_06324</name>
</gene>
<reference evidence="6" key="2">
    <citation type="submission" date="2010-11" db="EMBL/GenBank/DDBJ databases">
        <authorList>
            <consortium name="The Broad Institute Genome Sequencing Platform"/>
            <person name="Earl A."/>
            <person name="Ward D."/>
            <person name="Feldgarden M."/>
            <person name="Gevers D."/>
            <person name="Butler R."/>
            <person name="Young S.K."/>
            <person name="Zeng Q."/>
            <person name="Gargeya S."/>
            <person name="Fitzgerald M."/>
            <person name="Haas B."/>
            <person name="Abouelleil A."/>
            <person name="Alvarado L."/>
            <person name="Arachchi H.M."/>
            <person name="Berlin A."/>
            <person name="Brown A."/>
            <person name="Chapman S.B."/>
            <person name="Chen Z."/>
            <person name="Dunbar C."/>
            <person name="Freedman E."/>
            <person name="Gearin G."/>
            <person name="Gellesch M."/>
            <person name="Goldberg J."/>
            <person name="Griggs A."/>
            <person name="Gujja S."/>
            <person name="Heilman E."/>
            <person name="Heiman D."/>
            <person name="Howarth C."/>
            <person name="Larson L."/>
            <person name="Lui A."/>
            <person name="MacDonald P.J.P."/>
            <person name="Mehta T."/>
            <person name="Montmayeur A."/>
            <person name="Murphy C."/>
            <person name="Neiman D."/>
            <person name="Pearson M."/>
            <person name="Priest M."/>
            <person name="Roberts A."/>
            <person name="Saif S."/>
            <person name="Shea T."/>
            <person name="Shenoy N."/>
            <person name="Sisk P."/>
            <person name="Stolte C."/>
            <person name="Sykes S."/>
            <person name="White J."/>
            <person name="Yandava C."/>
            <person name="Wortman J."/>
            <person name="Nusbaum C."/>
            <person name="Birren B."/>
        </authorList>
    </citation>
    <scope>NUCLEOTIDE SEQUENCE</scope>
    <source>
        <strain evidence="6">P1A1 Lamole</strain>
    </source>
</reference>
<feature type="compositionally biased region" description="Polar residues" evidence="5">
    <location>
        <begin position="386"/>
        <end position="396"/>
    </location>
</feature>
<feature type="region of interest" description="Disordered" evidence="5">
    <location>
        <begin position="862"/>
        <end position="885"/>
    </location>
</feature>
<reference evidence="6 8" key="3">
    <citation type="journal article" date="2015" name="BMC Genomics">
        <title>Sex and parasites: genomic and transcriptomic analysis of Microbotryum lychnidis-dioicae, the biotrophic and plant-castrating anther smut fungus.</title>
        <authorList>
            <person name="Perlin M.H."/>
            <person name="Amselem J."/>
            <person name="Fontanillas E."/>
            <person name="Toh S.S."/>
            <person name="Chen Z."/>
            <person name="Goldberg J."/>
            <person name="Duplessis S."/>
            <person name="Henrissat B."/>
            <person name="Young S."/>
            <person name="Zeng Q."/>
            <person name="Aguileta G."/>
            <person name="Petit E."/>
            <person name="Badouin H."/>
            <person name="Andrews J."/>
            <person name="Razeeq D."/>
            <person name="Gabaldon T."/>
            <person name="Quesneville H."/>
            <person name="Giraud T."/>
            <person name="Hood M.E."/>
            <person name="Schultz D.J."/>
            <person name="Cuomo C.A."/>
        </authorList>
    </citation>
    <scope>NUCLEOTIDE SEQUENCE [LARGE SCALE GENOMIC DNA]</scope>
    <source>
        <strain evidence="6">P1A1 Lamole</strain>
        <strain evidence="8">p1A1 Lamole</strain>
    </source>
</reference>
<dbReference type="EMBL" id="AEIJ01000737">
    <property type="status" value="NOT_ANNOTATED_CDS"/>
    <property type="molecule type" value="Genomic_DNA"/>
</dbReference>
<feature type="compositionally biased region" description="Low complexity" evidence="5">
    <location>
        <begin position="1250"/>
        <end position="1264"/>
    </location>
</feature>
<accession>U5HGX5</accession>
<dbReference type="STRING" id="683840.U5HGX5"/>
<evidence type="ECO:0000256" key="2">
    <source>
        <dbReference type="ARBA" id="ARBA00022490"/>
    </source>
</evidence>
<evidence type="ECO:0000313" key="7">
    <source>
        <dbReference type="EnsemblFungi" id="MVLG_06324T0"/>
    </source>
</evidence>
<keyword evidence="2" id="KW-0963">Cytoplasm</keyword>
<dbReference type="HOGENOM" id="CLU_253425_0_0_1"/>
<dbReference type="Proteomes" id="UP000017200">
    <property type="component" value="Unassembled WGS sequence"/>
</dbReference>
<organism evidence="6">
    <name type="scientific">Microbotryum lychnidis-dioicae (strain p1A1 Lamole / MvSl-1064)</name>
    <name type="common">Anther smut fungus</name>
    <dbReference type="NCBI Taxonomy" id="683840"/>
    <lineage>
        <taxon>Eukaryota</taxon>
        <taxon>Fungi</taxon>
        <taxon>Dikarya</taxon>
        <taxon>Basidiomycota</taxon>
        <taxon>Pucciniomycotina</taxon>
        <taxon>Microbotryomycetes</taxon>
        <taxon>Microbotryales</taxon>
        <taxon>Microbotryaceae</taxon>
        <taxon>Microbotryum</taxon>
    </lineage>
</organism>
<evidence type="ECO:0000256" key="3">
    <source>
        <dbReference type="ARBA" id="ARBA00022574"/>
    </source>
</evidence>
<feature type="compositionally biased region" description="Basic and acidic residues" evidence="5">
    <location>
        <begin position="99"/>
        <end position="113"/>
    </location>
</feature>
<evidence type="ECO:0000313" key="8">
    <source>
        <dbReference type="Proteomes" id="UP000017200"/>
    </source>
</evidence>
<feature type="region of interest" description="Disordered" evidence="5">
    <location>
        <begin position="364"/>
        <end position="409"/>
    </location>
</feature>
<feature type="compositionally biased region" description="Low complexity" evidence="5">
    <location>
        <begin position="40"/>
        <end position="53"/>
    </location>
</feature>
<evidence type="ECO:0000256" key="1">
    <source>
        <dbReference type="ARBA" id="ARBA00004496"/>
    </source>
</evidence>
<dbReference type="Gene3D" id="2.130.10.10">
    <property type="entry name" value="YVTN repeat-like/Quinoprotein amine dehydrogenase"/>
    <property type="match status" value="1"/>
</dbReference>
<dbReference type="EMBL" id="GL541754">
    <property type="protein sequence ID" value="KDE03167.1"/>
    <property type="molecule type" value="Genomic_DNA"/>
</dbReference>
<dbReference type="InterPro" id="IPR045152">
    <property type="entry name" value="EDC4-like"/>
</dbReference>
<feature type="region of interest" description="Disordered" evidence="5">
    <location>
        <begin position="1"/>
        <end position="221"/>
    </location>
</feature>
<feature type="compositionally biased region" description="Polar residues" evidence="5">
    <location>
        <begin position="292"/>
        <end position="309"/>
    </location>
</feature>
<keyword evidence="8" id="KW-1185">Reference proteome</keyword>
<dbReference type="InParanoid" id="U5HGX5"/>
<protein>
    <recommendedName>
        <fullName evidence="9">Enhancer of mRNA-decapping protein 4 WD40 repeat region domain-containing protein</fullName>
    </recommendedName>
</protein>
<reference evidence="7" key="4">
    <citation type="submission" date="2015-06" db="UniProtKB">
        <authorList>
            <consortium name="EnsemblFungi"/>
        </authorList>
    </citation>
    <scope>IDENTIFICATION</scope>
</reference>
<dbReference type="InterPro" id="IPR015943">
    <property type="entry name" value="WD40/YVTN_repeat-like_dom_sf"/>
</dbReference>
<dbReference type="PANTHER" id="PTHR15598">
    <property type="entry name" value="ENHANCER OF MRNA-DECAPPING PROTEIN 4"/>
    <property type="match status" value="1"/>
</dbReference>
<feature type="compositionally biased region" description="Low complexity" evidence="5">
    <location>
        <begin position="186"/>
        <end position="196"/>
    </location>
</feature>
<keyword evidence="3" id="KW-0853">WD repeat</keyword>
<dbReference type="GO" id="GO:0000932">
    <property type="term" value="C:P-body"/>
    <property type="evidence" value="ECO:0007669"/>
    <property type="project" value="TreeGrafter"/>
</dbReference>